<dbReference type="PROSITE" id="PS50113">
    <property type="entry name" value="PAC"/>
    <property type="match status" value="1"/>
</dbReference>
<dbReference type="SMART" id="SM00387">
    <property type="entry name" value="HATPase_c"/>
    <property type="match status" value="1"/>
</dbReference>
<comment type="caution">
    <text evidence="17">The sequence shown here is derived from an EMBL/GenBank/DDBJ whole genome shotgun (WGS) entry which is preliminary data.</text>
</comment>
<dbReference type="InterPro" id="IPR050351">
    <property type="entry name" value="BphY/WalK/GraS-like"/>
</dbReference>
<dbReference type="SUPFAM" id="SSF47384">
    <property type="entry name" value="Homodimeric domain of signal transducing histidine kinase"/>
    <property type="match status" value="1"/>
</dbReference>
<dbReference type="InterPro" id="IPR003661">
    <property type="entry name" value="HisK_dim/P_dom"/>
</dbReference>
<keyword evidence="5" id="KW-0808">Transferase</keyword>
<comment type="subcellular location">
    <subcellularLocation>
        <location evidence="2">Membrane</location>
        <topology evidence="2">Multi-pass membrane protein</topology>
    </subcellularLocation>
</comment>
<dbReference type="InterPro" id="IPR036097">
    <property type="entry name" value="HisK_dim/P_sf"/>
</dbReference>
<dbReference type="Pfam" id="PF08448">
    <property type="entry name" value="PAS_4"/>
    <property type="match status" value="1"/>
</dbReference>
<evidence type="ECO:0000259" key="16">
    <source>
        <dbReference type="PROSITE" id="PS50113"/>
    </source>
</evidence>
<dbReference type="InterPro" id="IPR013656">
    <property type="entry name" value="PAS_4"/>
</dbReference>
<evidence type="ECO:0000256" key="11">
    <source>
        <dbReference type="ARBA" id="ARBA00023012"/>
    </source>
</evidence>
<gene>
    <name evidence="17" type="ORF">OV287_49715</name>
</gene>
<dbReference type="InterPro" id="IPR004358">
    <property type="entry name" value="Sig_transdc_His_kin-like_C"/>
</dbReference>
<name>A0ABT4ANX4_9BACT</name>
<dbReference type="RefSeq" id="WP_267541118.1">
    <property type="nucleotide sequence ID" value="NZ_JAPNKA010000001.1"/>
</dbReference>
<keyword evidence="7" id="KW-0547">Nucleotide-binding</keyword>
<dbReference type="GO" id="GO:0005524">
    <property type="term" value="F:ATP binding"/>
    <property type="evidence" value="ECO:0007669"/>
    <property type="project" value="UniProtKB-KW"/>
</dbReference>
<dbReference type="PANTHER" id="PTHR42878">
    <property type="entry name" value="TWO-COMPONENT HISTIDINE KINASE"/>
    <property type="match status" value="1"/>
</dbReference>
<keyword evidence="11" id="KW-0902">Two-component regulatory system</keyword>
<evidence type="ECO:0000256" key="3">
    <source>
        <dbReference type="ARBA" id="ARBA00012438"/>
    </source>
</evidence>
<dbReference type="SUPFAM" id="SSF55785">
    <property type="entry name" value="PYP-like sensor domain (PAS domain)"/>
    <property type="match status" value="1"/>
</dbReference>
<evidence type="ECO:0000256" key="6">
    <source>
        <dbReference type="ARBA" id="ARBA00022692"/>
    </source>
</evidence>
<dbReference type="CDD" id="cd00075">
    <property type="entry name" value="HATPase"/>
    <property type="match status" value="1"/>
</dbReference>
<evidence type="ECO:0000256" key="8">
    <source>
        <dbReference type="ARBA" id="ARBA00022777"/>
    </source>
</evidence>
<evidence type="ECO:0000256" key="5">
    <source>
        <dbReference type="ARBA" id="ARBA00022679"/>
    </source>
</evidence>
<dbReference type="Gene3D" id="3.30.450.20">
    <property type="entry name" value="PAS domain"/>
    <property type="match status" value="1"/>
</dbReference>
<dbReference type="InterPro" id="IPR000700">
    <property type="entry name" value="PAS-assoc_C"/>
</dbReference>
<dbReference type="SMART" id="SM00388">
    <property type="entry name" value="HisKA"/>
    <property type="match status" value="1"/>
</dbReference>
<evidence type="ECO:0000256" key="13">
    <source>
        <dbReference type="SAM" id="Phobius"/>
    </source>
</evidence>
<dbReference type="InterPro" id="IPR035965">
    <property type="entry name" value="PAS-like_dom_sf"/>
</dbReference>
<keyword evidence="4" id="KW-0597">Phosphoprotein</keyword>
<dbReference type="InterPro" id="IPR000014">
    <property type="entry name" value="PAS"/>
</dbReference>
<dbReference type="Pfam" id="PF02518">
    <property type="entry name" value="HATPase_c"/>
    <property type="match status" value="1"/>
</dbReference>
<organism evidence="17 18">
    <name type="scientific">Archangium lansingense</name>
    <dbReference type="NCBI Taxonomy" id="2995310"/>
    <lineage>
        <taxon>Bacteria</taxon>
        <taxon>Pseudomonadati</taxon>
        <taxon>Myxococcota</taxon>
        <taxon>Myxococcia</taxon>
        <taxon>Myxococcales</taxon>
        <taxon>Cystobacterineae</taxon>
        <taxon>Archangiaceae</taxon>
        <taxon>Archangium</taxon>
    </lineage>
</organism>
<protein>
    <recommendedName>
        <fullName evidence="3">histidine kinase</fullName>
        <ecNumber evidence="3">2.7.13.3</ecNumber>
    </recommendedName>
</protein>
<dbReference type="PROSITE" id="PS50112">
    <property type="entry name" value="PAS"/>
    <property type="match status" value="1"/>
</dbReference>
<comment type="catalytic activity">
    <reaction evidence="1">
        <text>ATP + protein L-histidine = ADP + protein N-phospho-L-histidine.</text>
        <dbReference type="EC" id="2.7.13.3"/>
    </reaction>
</comment>
<dbReference type="PROSITE" id="PS50109">
    <property type="entry name" value="HIS_KIN"/>
    <property type="match status" value="1"/>
</dbReference>
<dbReference type="CDD" id="cd00082">
    <property type="entry name" value="HisKA"/>
    <property type="match status" value="1"/>
</dbReference>
<dbReference type="InterPro" id="IPR005467">
    <property type="entry name" value="His_kinase_dom"/>
</dbReference>
<dbReference type="InterPro" id="IPR003594">
    <property type="entry name" value="HATPase_dom"/>
</dbReference>
<reference evidence="17 18" key="1">
    <citation type="submission" date="2022-11" db="EMBL/GenBank/DDBJ databases">
        <title>Minimal conservation of predation-associated metabolite biosynthetic gene clusters underscores biosynthetic potential of Myxococcota including descriptions for ten novel species: Archangium lansinium sp. nov., Myxococcus landrumus sp. nov., Nannocystis bai.</title>
        <authorList>
            <person name="Ahearne A."/>
            <person name="Stevens C."/>
            <person name="Phillips K."/>
        </authorList>
    </citation>
    <scope>NUCLEOTIDE SEQUENCE [LARGE SCALE GENOMIC DNA]</scope>
    <source>
        <strain evidence="17 18">MIWBW</strain>
    </source>
</reference>
<accession>A0ABT4ANX4</accession>
<keyword evidence="6 13" id="KW-0812">Transmembrane</keyword>
<sequence length="615" mass="68111">MARFPLARAFFPPMRKAVAGFIFVALVAMLLGTSSLAVLHSTLHSQDQLITGYMEDVVLTQELVTANTHLMHRTSDFLLFEDERYLAGLQQARLNFGTVIAQLTRHEPRTPEERRLVEHFLETRTRASPVLERIIDRRLKEGPASGPQLLAELQPIRVELEKTLNALADHERERYWEARYQTRSNSTHALGMLALGFLGTVLVTLALGVFLLRALRQRVRAETERAGMLEREHAAHRAVEERQALLDLVIEQSGDAIVVTDAQGVIQLFNAEAERQHGVTRQQVSAPEWASTFGLLTLDGQPLPLSETPLYRALEGEPVSNARWLVRRPDGSVRTLCGTASPLHRPDGSPVGAVLTARDETERLALEQQRDESLERLRTTAEFRERFLGIVGHDLRNPLNAITLSARVLLVSEALPERELKAVRRIASSADRMVRMISELLDFTRSRLGGGMPVDPSLADLSAICREALEELETSHPGSRLSLRVLGHGLGEWDSGRLSQVISNLVGNALQYSPEGSPIRVTVDGHAPHEVMLSVHNEGAPIPEDVLPELFEPFRRGTRERTHNSGGLGLGLYIVQQIILAHGGTLSAESHSGDGTTFTARLPRDNPGRLAMLVN</sequence>
<evidence type="ECO:0000256" key="2">
    <source>
        <dbReference type="ARBA" id="ARBA00004141"/>
    </source>
</evidence>
<keyword evidence="9 17" id="KW-0067">ATP-binding</keyword>
<keyword evidence="8" id="KW-0418">Kinase</keyword>
<dbReference type="PANTHER" id="PTHR42878:SF7">
    <property type="entry name" value="SENSOR HISTIDINE KINASE GLRK"/>
    <property type="match status" value="1"/>
</dbReference>
<keyword evidence="18" id="KW-1185">Reference proteome</keyword>
<dbReference type="EC" id="2.7.13.3" evidence="3"/>
<evidence type="ECO:0000313" key="17">
    <source>
        <dbReference type="EMBL" id="MCY1082554.1"/>
    </source>
</evidence>
<dbReference type="Proteomes" id="UP001207654">
    <property type="component" value="Unassembled WGS sequence"/>
</dbReference>
<dbReference type="Pfam" id="PF00512">
    <property type="entry name" value="HisKA"/>
    <property type="match status" value="1"/>
</dbReference>
<evidence type="ECO:0000313" key="18">
    <source>
        <dbReference type="Proteomes" id="UP001207654"/>
    </source>
</evidence>
<dbReference type="Gene3D" id="1.10.287.130">
    <property type="match status" value="1"/>
</dbReference>
<dbReference type="EMBL" id="JAPNKA010000001">
    <property type="protein sequence ID" value="MCY1082554.1"/>
    <property type="molecule type" value="Genomic_DNA"/>
</dbReference>
<evidence type="ECO:0000256" key="12">
    <source>
        <dbReference type="ARBA" id="ARBA00023136"/>
    </source>
</evidence>
<evidence type="ECO:0000259" key="15">
    <source>
        <dbReference type="PROSITE" id="PS50112"/>
    </source>
</evidence>
<dbReference type="InterPro" id="IPR036890">
    <property type="entry name" value="HATPase_C_sf"/>
</dbReference>
<feature type="domain" description="PAS" evidence="15">
    <location>
        <begin position="242"/>
        <end position="284"/>
    </location>
</feature>
<feature type="domain" description="Histidine kinase" evidence="14">
    <location>
        <begin position="390"/>
        <end position="606"/>
    </location>
</feature>
<evidence type="ECO:0000256" key="1">
    <source>
        <dbReference type="ARBA" id="ARBA00000085"/>
    </source>
</evidence>
<dbReference type="PRINTS" id="PR00344">
    <property type="entry name" value="BCTRLSENSOR"/>
</dbReference>
<feature type="transmembrane region" description="Helical" evidence="13">
    <location>
        <begin position="189"/>
        <end position="212"/>
    </location>
</feature>
<evidence type="ECO:0000256" key="4">
    <source>
        <dbReference type="ARBA" id="ARBA00022553"/>
    </source>
</evidence>
<dbReference type="Gene3D" id="3.30.565.10">
    <property type="entry name" value="Histidine kinase-like ATPase, C-terminal domain"/>
    <property type="match status" value="1"/>
</dbReference>
<proteinExistence type="predicted"/>
<evidence type="ECO:0000259" key="14">
    <source>
        <dbReference type="PROSITE" id="PS50109"/>
    </source>
</evidence>
<feature type="domain" description="PAC" evidence="16">
    <location>
        <begin position="320"/>
        <end position="372"/>
    </location>
</feature>
<keyword evidence="12 13" id="KW-0472">Membrane</keyword>
<evidence type="ECO:0000256" key="9">
    <source>
        <dbReference type="ARBA" id="ARBA00022840"/>
    </source>
</evidence>
<dbReference type="NCBIfam" id="TIGR00229">
    <property type="entry name" value="sensory_box"/>
    <property type="match status" value="1"/>
</dbReference>
<dbReference type="SUPFAM" id="SSF55874">
    <property type="entry name" value="ATPase domain of HSP90 chaperone/DNA topoisomerase II/histidine kinase"/>
    <property type="match status" value="1"/>
</dbReference>
<evidence type="ECO:0000256" key="7">
    <source>
        <dbReference type="ARBA" id="ARBA00022741"/>
    </source>
</evidence>
<evidence type="ECO:0000256" key="10">
    <source>
        <dbReference type="ARBA" id="ARBA00022989"/>
    </source>
</evidence>
<keyword evidence="10 13" id="KW-1133">Transmembrane helix</keyword>
<dbReference type="CDD" id="cd00130">
    <property type="entry name" value="PAS"/>
    <property type="match status" value="1"/>
</dbReference>